<dbReference type="OrthoDB" id="6274671at2759"/>
<reference evidence="12 13" key="1">
    <citation type="submission" date="2018-04" db="EMBL/GenBank/DDBJ databases">
        <title>The genome of golden apple snail Pomacea canaliculata provides insight into stress tolerance and invasive adaptation.</title>
        <authorList>
            <person name="Liu C."/>
            <person name="Liu B."/>
            <person name="Ren Y."/>
            <person name="Zhang Y."/>
            <person name="Wang H."/>
            <person name="Li S."/>
            <person name="Jiang F."/>
            <person name="Yin L."/>
            <person name="Zhang G."/>
            <person name="Qian W."/>
            <person name="Fan W."/>
        </authorList>
    </citation>
    <scope>NUCLEOTIDE SEQUENCE [LARGE SCALE GENOMIC DNA]</scope>
    <source>
        <strain evidence="12">SZHN2017</strain>
        <tissue evidence="12">Muscle</tissue>
    </source>
</reference>
<feature type="binding site" evidence="10">
    <location>
        <begin position="314"/>
        <end position="315"/>
    </location>
    <ligand>
        <name>FMN</name>
        <dbReference type="ChEBI" id="CHEBI:58210"/>
    </ligand>
</feature>
<gene>
    <name evidence="12" type="ORF">C0Q70_13472</name>
</gene>
<evidence type="ECO:0000313" key="13">
    <source>
        <dbReference type="Proteomes" id="UP000245119"/>
    </source>
</evidence>
<evidence type="ECO:0000256" key="7">
    <source>
        <dbReference type="ARBA" id="ARBA00029325"/>
    </source>
</evidence>
<feature type="binding site" evidence="10">
    <location>
        <position position="236"/>
    </location>
    <ligand>
        <name>FMN</name>
        <dbReference type="ChEBI" id="CHEBI:58210"/>
    </ligand>
</feature>
<evidence type="ECO:0000256" key="1">
    <source>
        <dbReference type="ARBA" id="ARBA00001917"/>
    </source>
</evidence>
<comment type="catalytic activity">
    <reaction evidence="7">
        <text>a (2S)-2-hydroxycarboxylate + O2 = a 2-oxocarboxylate + H2O2</text>
        <dbReference type="Rhea" id="RHEA:16789"/>
        <dbReference type="ChEBI" id="CHEBI:15379"/>
        <dbReference type="ChEBI" id="CHEBI:16240"/>
        <dbReference type="ChEBI" id="CHEBI:35179"/>
        <dbReference type="ChEBI" id="CHEBI:58123"/>
        <dbReference type="EC" id="1.1.3.15"/>
    </reaction>
    <physiologicalReaction direction="left-to-right" evidence="7">
        <dbReference type="Rhea" id="RHEA:16790"/>
    </physiologicalReaction>
</comment>
<feature type="binding site" evidence="10">
    <location>
        <position position="260"/>
    </location>
    <ligand>
        <name>glyoxylate</name>
        <dbReference type="ChEBI" id="CHEBI:36655"/>
    </ligand>
</feature>
<evidence type="ECO:0000313" key="12">
    <source>
        <dbReference type="EMBL" id="PVD25810.1"/>
    </source>
</evidence>
<dbReference type="FunFam" id="3.20.20.70:FF:000056">
    <property type="entry name" value="hydroxyacid oxidase 2"/>
    <property type="match status" value="1"/>
</dbReference>
<dbReference type="GO" id="GO:0003973">
    <property type="term" value="F:(S)-2-hydroxy-acid oxidase activity"/>
    <property type="evidence" value="ECO:0007669"/>
    <property type="project" value="UniProtKB-EC"/>
</dbReference>
<dbReference type="PANTHER" id="PTHR10578:SF107">
    <property type="entry name" value="2-HYDROXYACID OXIDASE 1"/>
    <property type="match status" value="1"/>
</dbReference>
<evidence type="ECO:0000256" key="4">
    <source>
        <dbReference type="ARBA" id="ARBA00022643"/>
    </source>
</evidence>
<protein>
    <recommendedName>
        <fullName evidence="2">(S)-2-hydroxy-acid oxidase</fullName>
        <ecNumber evidence="2">1.1.3.15</ecNumber>
    </recommendedName>
</protein>
<feature type="binding site" evidence="10">
    <location>
        <position position="263"/>
    </location>
    <ligand>
        <name>glyoxylate</name>
        <dbReference type="ChEBI" id="CHEBI:36655"/>
    </ligand>
</feature>
<feature type="binding site" evidence="10">
    <location>
        <position position="157"/>
    </location>
    <ligand>
        <name>FMN</name>
        <dbReference type="ChEBI" id="CHEBI:58210"/>
    </ligand>
</feature>
<dbReference type="GO" id="GO:0005777">
    <property type="term" value="C:peroxisome"/>
    <property type="evidence" value="ECO:0007669"/>
    <property type="project" value="UniProtKB-ARBA"/>
</dbReference>
<dbReference type="Proteomes" id="UP000245119">
    <property type="component" value="Linkage Group LG8"/>
</dbReference>
<dbReference type="Gene3D" id="3.20.20.70">
    <property type="entry name" value="Aldolase class I"/>
    <property type="match status" value="1"/>
</dbReference>
<evidence type="ECO:0000256" key="10">
    <source>
        <dbReference type="PIRSR" id="PIRSR000138-2"/>
    </source>
</evidence>
<comment type="cofactor">
    <cofactor evidence="1">
        <name>FMN</name>
        <dbReference type="ChEBI" id="CHEBI:58210"/>
    </cofactor>
</comment>
<keyword evidence="5" id="KW-0560">Oxidoreductase</keyword>
<accession>A0A2T7NXA3</accession>
<evidence type="ECO:0000256" key="8">
    <source>
        <dbReference type="ARBA" id="ARBA00029327"/>
    </source>
</evidence>
<keyword evidence="3 10" id="KW-0285">Flavoprotein</keyword>
<comment type="caution">
    <text evidence="12">The sequence shown here is derived from an EMBL/GenBank/DDBJ whole genome shotgun (WGS) entry which is preliminary data.</text>
</comment>
<dbReference type="PIRSF" id="PIRSF000138">
    <property type="entry name" value="Al-hdrx_acd_dh"/>
    <property type="match status" value="1"/>
</dbReference>
<dbReference type="AlphaFoldDB" id="A0A2T7NXA3"/>
<dbReference type="InterPro" id="IPR012133">
    <property type="entry name" value="Alpha-hydoxy_acid_DH_FMN"/>
</dbReference>
<dbReference type="SUPFAM" id="SSF51395">
    <property type="entry name" value="FMN-linked oxidoreductases"/>
    <property type="match status" value="1"/>
</dbReference>
<dbReference type="GO" id="GO:0010181">
    <property type="term" value="F:FMN binding"/>
    <property type="evidence" value="ECO:0007669"/>
    <property type="project" value="InterPro"/>
</dbReference>
<dbReference type="InterPro" id="IPR000262">
    <property type="entry name" value="FMN-dep_DH"/>
</dbReference>
<feature type="binding site" evidence="10">
    <location>
        <position position="107"/>
    </location>
    <ligand>
        <name>FMN</name>
        <dbReference type="ChEBI" id="CHEBI:58210"/>
    </ligand>
</feature>
<dbReference type="OMA" id="KIAWMKS"/>
<feature type="binding site" evidence="10">
    <location>
        <position position="25"/>
    </location>
    <ligand>
        <name>glyoxylate</name>
        <dbReference type="ChEBI" id="CHEBI:36655"/>
    </ligand>
</feature>
<name>A0A2T7NXA3_POMCA</name>
<dbReference type="PROSITE" id="PS51349">
    <property type="entry name" value="FMN_HYDROXY_ACID_DH_2"/>
    <property type="match status" value="1"/>
</dbReference>
<keyword evidence="13" id="KW-1185">Reference proteome</keyword>
<evidence type="ECO:0000256" key="5">
    <source>
        <dbReference type="ARBA" id="ARBA00023002"/>
    </source>
</evidence>
<evidence type="ECO:0000256" key="9">
    <source>
        <dbReference type="PIRSR" id="PIRSR000138-1"/>
    </source>
</evidence>
<dbReference type="EC" id="1.1.3.15" evidence="2"/>
<sequence>MAKLVCVSDYQLYAEETLPRPILQYFNSGANYEQTYRDNELAFQRYTFRPRYMQNVSTHNLSTSLLGNDVTCPIGVSPMSMCRLAHPDGEIALAKACEAVGACMTLSMTATTSVEEIGSQVLGCLRWFQVHILRDREMTYRMVQRAEQAGFKALVLTVDCAVHGKRYKDLRNQFALPPHFKLANFEEELKRIQSSIKMEESLLEWGQFVNQAFSPSHTWQDLTWLKRVTSLPIIAKGVLTGADAEAAIQHGANAVWVSNHGGRELDCLPASIDALDEVSQAVNRQVEVYLDGGVRSGLDVLKALARGAHAVFCGRPALWGLVHNGTEGAKHVLDILQDELSVGMALAGVTDVKNIPHDLVVHKTFYTSKL</sequence>
<feature type="binding site" evidence="10">
    <location>
        <begin position="291"/>
        <end position="295"/>
    </location>
    <ligand>
        <name>FMN</name>
        <dbReference type="ChEBI" id="CHEBI:58210"/>
    </ligand>
</feature>
<comment type="catalytic activity">
    <reaction evidence="8">
        <text>2-hydroxyoctanoate + O2 = 2-oxooctanoate + H2O2</text>
        <dbReference type="Rhea" id="RHEA:67940"/>
        <dbReference type="ChEBI" id="CHEBI:15379"/>
        <dbReference type="ChEBI" id="CHEBI:16240"/>
        <dbReference type="ChEBI" id="CHEBI:133514"/>
        <dbReference type="ChEBI" id="CHEBI:176689"/>
    </reaction>
    <physiologicalReaction direction="left-to-right" evidence="8">
        <dbReference type="Rhea" id="RHEA:67941"/>
    </physiologicalReaction>
</comment>
<dbReference type="PANTHER" id="PTHR10578">
    <property type="entry name" value="S -2-HYDROXY-ACID OXIDASE-RELATED"/>
    <property type="match status" value="1"/>
</dbReference>
<dbReference type="CDD" id="cd02809">
    <property type="entry name" value="alpha_hydroxyacid_oxid_FMN"/>
    <property type="match status" value="1"/>
</dbReference>
<dbReference type="InterPro" id="IPR037396">
    <property type="entry name" value="FMN_HAD"/>
</dbReference>
<evidence type="ECO:0000256" key="2">
    <source>
        <dbReference type="ARBA" id="ARBA00013087"/>
    </source>
</evidence>
<evidence type="ECO:0000259" key="11">
    <source>
        <dbReference type="PROSITE" id="PS51349"/>
    </source>
</evidence>
<feature type="active site" description="Proton acceptor" evidence="9">
    <location>
        <position position="260"/>
    </location>
</feature>
<feature type="binding site" evidence="10">
    <location>
        <position position="129"/>
    </location>
    <ligand>
        <name>FMN</name>
        <dbReference type="ChEBI" id="CHEBI:58210"/>
    </ligand>
</feature>
<proteinExistence type="inferred from homology"/>
<dbReference type="Pfam" id="PF01070">
    <property type="entry name" value="FMN_dh"/>
    <property type="match status" value="1"/>
</dbReference>
<keyword evidence="4 10" id="KW-0288">FMN</keyword>
<dbReference type="EMBL" id="PZQS01000008">
    <property type="protein sequence ID" value="PVD25810.1"/>
    <property type="molecule type" value="Genomic_DNA"/>
</dbReference>
<feature type="binding site" evidence="10">
    <location>
        <position position="166"/>
    </location>
    <ligand>
        <name>glyoxylate</name>
        <dbReference type="ChEBI" id="CHEBI:36655"/>
    </ligand>
</feature>
<dbReference type="STRING" id="400727.A0A2T7NXA3"/>
<comment type="similarity">
    <text evidence="6">Belongs to the FMN-dependent alpha-hydroxy acid dehydrogenase family.</text>
</comment>
<feature type="domain" description="FMN hydroxy acid dehydrogenase" evidence="11">
    <location>
        <begin position="1"/>
        <end position="365"/>
    </location>
</feature>
<evidence type="ECO:0000256" key="3">
    <source>
        <dbReference type="ARBA" id="ARBA00022630"/>
    </source>
</evidence>
<feature type="binding site" evidence="10">
    <location>
        <position position="258"/>
    </location>
    <ligand>
        <name>FMN</name>
        <dbReference type="ChEBI" id="CHEBI:58210"/>
    </ligand>
</feature>
<dbReference type="InterPro" id="IPR013785">
    <property type="entry name" value="Aldolase_TIM"/>
</dbReference>
<organism evidence="12 13">
    <name type="scientific">Pomacea canaliculata</name>
    <name type="common">Golden apple snail</name>
    <dbReference type="NCBI Taxonomy" id="400727"/>
    <lineage>
        <taxon>Eukaryota</taxon>
        <taxon>Metazoa</taxon>
        <taxon>Spiralia</taxon>
        <taxon>Lophotrochozoa</taxon>
        <taxon>Mollusca</taxon>
        <taxon>Gastropoda</taxon>
        <taxon>Caenogastropoda</taxon>
        <taxon>Architaenioglossa</taxon>
        <taxon>Ampullarioidea</taxon>
        <taxon>Ampullariidae</taxon>
        <taxon>Pomacea</taxon>
    </lineage>
</organism>
<evidence type="ECO:0000256" key="6">
    <source>
        <dbReference type="ARBA" id="ARBA00024042"/>
    </source>
</evidence>